<evidence type="ECO:0000256" key="6">
    <source>
        <dbReference type="ARBA" id="ARBA00022592"/>
    </source>
</evidence>
<evidence type="ECO:0000256" key="4">
    <source>
        <dbReference type="ARBA" id="ARBA00022448"/>
    </source>
</evidence>
<dbReference type="InterPro" id="IPR026022">
    <property type="entry name" value="PhoU_dom"/>
</dbReference>
<dbReference type="GO" id="GO:0005737">
    <property type="term" value="C:cytoplasm"/>
    <property type="evidence" value="ECO:0007669"/>
    <property type="project" value="UniProtKB-SubCell"/>
</dbReference>
<dbReference type="PANTHER" id="PTHR42930">
    <property type="entry name" value="PHOSPHATE-SPECIFIC TRANSPORT SYSTEM ACCESSORY PROTEIN PHOU"/>
    <property type="match status" value="1"/>
</dbReference>
<geneLocation type="plasmid" evidence="10">
    <name>pjcm18538 dna</name>
</geneLocation>
<sequence length="226" mass="24799">MRTEFHAELDRLSSELGEMCGIAASLMECATVALVRADGPCLDRVPAELARLDAIDARARDRAMAMLALQAPVARDLRMVVSAIQIAADADRMGGLAANVAKIARRHHPDVAVPEIAADHFVQMGRVAVDLARDVQSAVLTGDVDHAERVQHDDEAMDDLNRGLFGLLTDLRWDHGTASAVDVVLLGRFYERFADHAVEIARRIVFRSTGRAPLRTDEPRAHVIRR</sequence>
<evidence type="ECO:0000256" key="1">
    <source>
        <dbReference type="ARBA" id="ARBA00004496"/>
    </source>
</evidence>
<keyword evidence="6 7" id="KW-0592">Phosphate transport</keyword>
<keyword evidence="5 7" id="KW-0963">Cytoplasm</keyword>
<comment type="function">
    <text evidence="7">Plays a role in the regulation of phosphate uptake.</text>
</comment>
<dbReference type="SUPFAM" id="SSF109755">
    <property type="entry name" value="PhoU-like"/>
    <property type="match status" value="1"/>
</dbReference>
<comment type="subcellular location">
    <subcellularLocation>
        <location evidence="1 7">Cytoplasm</location>
    </subcellularLocation>
</comment>
<accession>A0A7I7RY69</accession>
<dbReference type="RefSeq" id="WP_163919198.1">
    <property type="nucleotide sequence ID" value="NZ_AP022593.1"/>
</dbReference>
<evidence type="ECO:0000256" key="2">
    <source>
        <dbReference type="ARBA" id="ARBA00008107"/>
    </source>
</evidence>
<organism evidence="9 10">
    <name type="scientific">Mycolicibacterium arabiense</name>
    <dbReference type="NCBI Taxonomy" id="1286181"/>
    <lineage>
        <taxon>Bacteria</taxon>
        <taxon>Bacillati</taxon>
        <taxon>Actinomycetota</taxon>
        <taxon>Actinomycetes</taxon>
        <taxon>Mycobacteriales</taxon>
        <taxon>Mycobacteriaceae</taxon>
        <taxon>Mycolicibacterium</taxon>
    </lineage>
</organism>
<dbReference type="Proteomes" id="UP000467428">
    <property type="component" value="Chromosome"/>
</dbReference>
<dbReference type="NCBIfam" id="TIGR02135">
    <property type="entry name" value="phoU_full"/>
    <property type="match status" value="1"/>
</dbReference>
<dbReference type="Gene3D" id="1.20.58.220">
    <property type="entry name" value="Phosphate transport system protein phou homolog 2, domain 2"/>
    <property type="match status" value="1"/>
</dbReference>
<dbReference type="GO" id="GO:0045936">
    <property type="term" value="P:negative regulation of phosphate metabolic process"/>
    <property type="evidence" value="ECO:0007669"/>
    <property type="project" value="InterPro"/>
</dbReference>
<dbReference type="EMBL" id="AP022593">
    <property type="protein sequence ID" value="BBY49588.1"/>
    <property type="molecule type" value="Genomic_DNA"/>
</dbReference>
<proteinExistence type="inferred from homology"/>
<dbReference type="Pfam" id="PF01895">
    <property type="entry name" value="PhoU"/>
    <property type="match status" value="2"/>
</dbReference>
<reference evidence="9 10" key="1">
    <citation type="journal article" date="2019" name="Emerg. Microbes Infect.">
        <title>Comprehensive subspecies identification of 175 nontuberculous mycobacteria species based on 7547 genomic profiles.</title>
        <authorList>
            <person name="Matsumoto Y."/>
            <person name="Kinjo T."/>
            <person name="Motooka D."/>
            <person name="Nabeya D."/>
            <person name="Jung N."/>
            <person name="Uechi K."/>
            <person name="Horii T."/>
            <person name="Iida T."/>
            <person name="Fujita J."/>
            <person name="Nakamura S."/>
        </authorList>
    </citation>
    <scope>NUCLEOTIDE SEQUENCE [LARGE SCALE GENOMIC DNA]</scope>
    <source>
        <strain evidence="9 10">JCM 18538</strain>
    </source>
</reference>
<dbReference type="KEGG" id="marz:MARA_30560"/>
<dbReference type="InterPro" id="IPR028366">
    <property type="entry name" value="PhoU"/>
</dbReference>
<comment type="similarity">
    <text evidence="2 7">Belongs to the PhoU family.</text>
</comment>
<dbReference type="GO" id="GO:0006817">
    <property type="term" value="P:phosphate ion transport"/>
    <property type="evidence" value="ECO:0007669"/>
    <property type="project" value="UniProtKB-KW"/>
</dbReference>
<evidence type="ECO:0000259" key="8">
    <source>
        <dbReference type="Pfam" id="PF01895"/>
    </source>
</evidence>
<keyword evidence="10" id="KW-1185">Reference proteome</keyword>
<dbReference type="FunFam" id="1.20.58.220:FF:000004">
    <property type="entry name" value="Phosphate-specific transport system accessory protein PhoU"/>
    <property type="match status" value="1"/>
</dbReference>
<evidence type="ECO:0000313" key="10">
    <source>
        <dbReference type="Proteomes" id="UP000467428"/>
    </source>
</evidence>
<evidence type="ECO:0000256" key="5">
    <source>
        <dbReference type="ARBA" id="ARBA00022490"/>
    </source>
</evidence>
<feature type="domain" description="PhoU" evidence="8">
    <location>
        <begin position="122"/>
        <end position="204"/>
    </location>
</feature>
<dbReference type="InterPro" id="IPR038078">
    <property type="entry name" value="PhoU-like_sf"/>
</dbReference>
<feature type="domain" description="PhoU" evidence="8">
    <location>
        <begin position="17"/>
        <end position="103"/>
    </location>
</feature>
<name>A0A7I7RY69_9MYCO</name>
<dbReference type="PANTHER" id="PTHR42930:SF3">
    <property type="entry name" value="PHOSPHATE-SPECIFIC TRANSPORT SYSTEM ACCESSORY PROTEIN PHOU"/>
    <property type="match status" value="1"/>
</dbReference>
<evidence type="ECO:0000256" key="3">
    <source>
        <dbReference type="ARBA" id="ARBA00011738"/>
    </source>
</evidence>
<dbReference type="GO" id="GO:0030643">
    <property type="term" value="P:intracellular phosphate ion homeostasis"/>
    <property type="evidence" value="ECO:0007669"/>
    <property type="project" value="InterPro"/>
</dbReference>
<protein>
    <recommendedName>
        <fullName evidence="7">Phosphate-specific transport system accessory protein PhoU</fullName>
    </recommendedName>
</protein>
<gene>
    <name evidence="9" type="ORF">MARA_30560</name>
</gene>
<dbReference type="AlphaFoldDB" id="A0A7I7RY69"/>
<evidence type="ECO:0000313" key="9">
    <source>
        <dbReference type="EMBL" id="BBY49588.1"/>
    </source>
</evidence>
<dbReference type="PIRSF" id="PIRSF003107">
    <property type="entry name" value="PhoU"/>
    <property type="match status" value="1"/>
</dbReference>
<keyword evidence="4 7" id="KW-0813">Transport</keyword>
<evidence type="ECO:0000256" key="7">
    <source>
        <dbReference type="PIRNR" id="PIRNR003107"/>
    </source>
</evidence>
<comment type="subunit">
    <text evidence="3 7">Homodimer.</text>
</comment>